<gene>
    <name evidence="2" type="ORF">DSTB1V02_LOCUS4095</name>
</gene>
<protein>
    <submittedName>
        <fullName evidence="2">Uncharacterized protein</fullName>
    </submittedName>
</protein>
<feature type="region of interest" description="Disordered" evidence="1">
    <location>
        <begin position="280"/>
        <end position="312"/>
    </location>
</feature>
<dbReference type="EMBL" id="CAJPEV010000581">
    <property type="protein sequence ID" value="CAG0886659.1"/>
    <property type="molecule type" value="Genomic_DNA"/>
</dbReference>
<accession>A0A7R8X516</accession>
<proteinExistence type="predicted"/>
<feature type="region of interest" description="Disordered" evidence="1">
    <location>
        <begin position="398"/>
        <end position="444"/>
    </location>
</feature>
<sequence length="536" mass="61043">MEVPLTVIQVSCDAMSLCQHLCKCNCVNVQRSVEVPDILTARHAVTWTNGKEHYINSTSNFIKEEEEVRGQSVPDFAYCHQVSGLGSPGLRRIRLEPEPVPWWLKPEGKIRNGKDEIGEWACDGWSPSNPFRFHCATRVQKKMDHSDLVDSRKEKILKKNIEIRTSLEAVQNAFKEIHPGEKTPDEKTIEGVIDAFFKSGSAAEMRSSSDGDDSRVEKYYMSVAETEHEEYLQENRKEFCNWITSKLKEDKKFLDRAFFTHSADFYLDGKVRRENVRFYGVKDPDGQSQDGQNEDALSQDIQSPKTVSSERGWSKPCGQNCFLCPRMEGRNGHEIQMKGKDGKLETHEIVALGTANCESQYVIYCITCNICGHQYIGLTTDVLKTRMGQHKIKIAPGAPKRENMSAEAMETESKKRKMDGQKHEAAAEGDGKTRKESTSKEHEENFRDMETITTKDGVTARTSISEGHEENMEKKKVVQGIPNHMKKCMANSSKRWESLNVTILHVTLADSKTNLEKLESYYIEKYDPAINMYKKK</sequence>
<evidence type="ECO:0000313" key="2">
    <source>
        <dbReference type="EMBL" id="CAD7244194.1"/>
    </source>
</evidence>
<feature type="compositionally biased region" description="Basic and acidic residues" evidence="1">
    <location>
        <begin position="418"/>
        <end position="444"/>
    </location>
</feature>
<dbReference type="OrthoDB" id="9909108at2759"/>
<organism evidence="2">
    <name type="scientific">Darwinula stevensoni</name>
    <dbReference type="NCBI Taxonomy" id="69355"/>
    <lineage>
        <taxon>Eukaryota</taxon>
        <taxon>Metazoa</taxon>
        <taxon>Ecdysozoa</taxon>
        <taxon>Arthropoda</taxon>
        <taxon>Crustacea</taxon>
        <taxon>Oligostraca</taxon>
        <taxon>Ostracoda</taxon>
        <taxon>Podocopa</taxon>
        <taxon>Podocopida</taxon>
        <taxon>Darwinulocopina</taxon>
        <taxon>Darwinuloidea</taxon>
        <taxon>Darwinulidae</taxon>
        <taxon>Darwinula</taxon>
    </lineage>
</organism>
<dbReference type="AlphaFoldDB" id="A0A7R8X516"/>
<keyword evidence="3" id="KW-1185">Reference proteome</keyword>
<dbReference type="Proteomes" id="UP000677054">
    <property type="component" value="Unassembled WGS sequence"/>
</dbReference>
<dbReference type="EMBL" id="LR900098">
    <property type="protein sequence ID" value="CAD7244194.1"/>
    <property type="molecule type" value="Genomic_DNA"/>
</dbReference>
<reference evidence="2" key="1">
    <citation type="submission" date="2020-11" db="EMBL/GenBank/DDBJ databases">
        <authorList>
            <person name="Tran Van P."/>
        </authorList>
    </citation>
    <scope>NUCLEOTIDE SEQUENCE</scope>
</reference>
<feature type="compositionally biased region" description="Polar residues" evidence="1">
    <location>
        <begin position="286"/>
        <end position="311"/>
    </location>
</feature>
<evidence type="ECO:0000313" key="3">
    <source>
        <dbReference type="Proteomes" id="UP000677054"/>
    </source>
</evidence>
<evidence type="ECO:0000256" key="1">
    <source>
        <dbReference type="SAM" id="MobiDB-lite"/>
    </source>
</evidence>
<name>A0A7R8X516_9CRUS</name>